<evidence type="ECO:0000313" key="4">
    <source>
        <dbReference type="Proteomes" id="UP001367676"/>
    </source>
</evidence>
<accession>A0AAN9TDJ5</accession>
<protein>
    <submittedName>
        <fullName evidence="3">Uncharacterized protein</fullName>
    </submittedName>
</protein>
<feature type="signal peptide" evidence="2">
    <location>
        <begin position="1"/>
        <end position="25"/>
    </location>
</feature>
<dbReference type="AlphaFoldDB" id="A0AAN9TDJ5"/>
<comment type="caution">
    <text evidence="3">The sequence shown here is derived from an EMBL/GenBank/DDBJ whole genome shotgun (WGS) entry which is preliminary data.</text>
</comment>
<keyword evidence="4" id="KW-1185">Reference proteome</keyword>
<feature type="region of interest" description="Disordered" evidence="1">
    <location>
        <begin position="44"/>
        <end position="105"/>
    </location>
</feature>
<name>A0AAN9TDJ5_9HEMI</name>
<keyword evidence="2" id="KW-0732">Signal</keyword>
<gene>
    <name evidence="3" type="ORF">V9T40_000547</name>
</gene>
<organism evidence="3 4">
    <name type="scientific">Parthenolecanium corni</name>
    <dbReference type="NCBI Taxonomy" id="536013"/>
    <lineage>
        <taxon>Eukaryota</taxon>
        <taxon>Metazoa</taxon>
        <taxon>Ecdysozoa</taxon>
        <taxon>Arthropoda</taxon>
        <taxon>Hexapoda</taxon>
        <taxon>Insecta</taxon>
        <taxon>Pterygota</taxon>
        <taxon>Neoptera</taxon>
        <taxon>Paraneoptera</taxon>
        <taxon>Hemiptera</taxon>
        <taxon>Sternorrhyncha</taxon>
        <taxon>Coccoidea</taxon>
        <taxon>Coccidae</taxon>
        <taxon>Parthenolecanium</taxon>
    </lineage>
</organism>
<evidence type="ECO:0000256" key="1">
    <source>
        <dbReference type="SAM" id="MobiDB-lite"/>
    </source>
</evidence>
<dbReference type="Proteomes" id="UP001367676">
    <property type="component" value="Unassembled WGS sequence"/>
</dbReference>
<reference evidence="3 4" key="1">
    <citation type="submission" date="2024-03" db="EMBL/GenBank/DDBJ databases">
        <title>Adaptation during the transition from Ophiocordyceps entomopathogen to insect associate is accompanied by gene loss and intensified selection.</title>
        <authorList>
            <person name="Ward C.M."/>
            <person name="Onetto C.A."/>
            <person name="Borneman A.R."/>
        </authorList>
    </citation>
    <scope>NUCLEOTIDE SEQUENCE [LARGE SCALE GENOMIC DNA]</scope>
    <source>
        <strain evidence="3">AWRI1</strain>
        <tissue evidence="3">Single Adult Female</tissue>
    </source>
</reference>
<evidence type="ECO:0000313" key="3">
    <source>
        <dbReference type="EMBL" id="KAK7579918.1"/>
    </source>
</evidence>
<sequence>MKAVLIHLGVMIVSSFIIQIMKADGQRLGVSDSRESDAIADADAETDVAREQRLNGPNSSASAATADDTATAGDPGDAGDAAEAATTATTDTGDAPDVDRVGSDE</sequence>
<dbReference type="EMBL" id="JBBCAQ010000034">
    <property type="protein sequence ID" value="KAK7579918.1"/>
    <property type="molecule type" value="Genomic_DNA"/>
</dbReference>
<feature type="chain" id="PRO_5043048507" evidence="2">
    <location>
        <begin position="26"/>
        <end position="105"/>
    </location>
</feature>
<evidence type="ECO:0000256" key="2">
    <source>
        <dbReference type="SAM" id="SignalP"/>
    </source>
</evidence>
<feature type="compositionally biased region" description="Low complexity" evidence="1">
    <location>
        <begin position="63"/>
        <end position="95"/>
    </location>
</feature>
<proteinExistence type="predicted"/>